<evidence type="ECO:0000313" key="3">
    <source>
        <dbReference type="Proteomes" id="UP000015105"/>
    </source>
</evidence>
<reference evidence="3" key="1">
    <citation type="journal article" date="2014" name="Science">
        <title>Ancient hybridizations among the ancestral genomes of bread wheat.</title>
        <authorList>
            <consortium name="International Wheat Genome Sequencing Consortium,"/>
            <person name="Marcussen T."/>
            <person name="Sandve S.R."/>
            <person name="Heier L."/>
            <person name="Spannagl M."/>
            <person name="Pfeifer M."/>
            <person name="Jakobsen K.S."/>
            <person name="Wulff B.B."/>
            <person name="Steuernagel B."/>
            <person name="Mayer K.F."/>
            <person name="Olsen O.A."/>
        </authorList>
    </citation>
    <scope>NUCLEOTIDE SEQUENCE [LARGE SCALE GENOMIC DNA]</scope>
    <source>
        <strain evidence="3">cv. AL8/78</strain>
    </source>
</reference>
<keyword evidence="1" id="KW-0812">Transmembrane</keyword>
<evidence type="ECO:0000313" key="2">
    <source>
        <dbReference type="EnsemblPlants" id="AET1Gv20193000.15"/>
    </source>
</evidence>
<reference evidence="2" key="3">
    <citation type="journal article" date="2017" name="Nature">
        <title>Genome sequence of the progenitor of the wheat D genome Aegilops tauschii.</title>
        <authorList>
            <person name="Luo M.C."/>
            <person name="Gu Y.Q."/>
            <person name="Puiu D."/>
            <person name="Wang H."/>
            <person name="Twardziok S.O."/>
            <person name="Deal K.R."/>
            <person name="Huo N."/>
            <person name="Zhu T."/>
            <person name="Wang L."/>
            <person name="Wang Y."/>
            <person name="McGuire P.E."/>
            <person name="Liu S."/>
            <person name="Long H."/>
            <person name="Ramasamy R.K."/>
            <person name="Rodriguez J.C."/>
            <person name="Van S.L."/>
            <person name="Yuan L."/>
            <person name="Wang Z."/>
            <person name="Xia Z."/>
            <person name="Xiao L."/>
            <person name="Anderson O.D."/>
            <person name="Ouyang S."/>
            <person name="Liang Y."/>
            <person name="Zimin A.V."/>
            <person name="Pertea G."/>
            <person name="Qi P."/>
            <person name="Bennetzen J.L."/>
            <person name="Dai X."/>
            <person name="Dawson M.W."/>
            <person name="Muller H.G."/>
            <person name="Kugler K."/>
            <person name="Rivarola-Duarte L."/>
            <person name="Spannagl M."/>
            <person name="Mayer K.F.X."/>
            <person name="Lu F.H."/>
            <person name="Bevan M.W."/>
            <person name="Leroy P."/>
            <person name="Li P."/>
            <person name="You F.M."/>
            <person name="Sun Q."/>
            <person name="Liu Z."/>
            <person name="Lyons E."/>
            <person name="Wicker T."/>
            <person name="Salzberg S.L."/>
            <person name="Devos K.M."/>
            <person name="Dvorak J."/>
        </authorList>
    </citation>
    <scope>NUCLEOTIDE SEQUENCE [LARGE SCALE GENOMIC DNA]</scope>
    <source>
        <strain evidence="2">cv. AL8/78</strain>
    </source>
</reference>
<keyword evidence="3" id="KW-1185">Reference proteome</keyword>
<dbReference type="Proteomes" id="UP000015105">
    <property type="component" value="Chromosome 1D"/>
</dbReference>
<protein>
    <submittedName>
        <fullName evidence="2">Uncharacterized protein</fullName>
    </submittedName>
</protein>
<proteinExistence type="predicted"/>
<dbReference type="AlphaFoldDB" id="A0A452XWV0"/>
<accession>A0A452XWV0</accession>
<dbReference type="Gramene" id="AET1Gv20193000.15">
    <property type="protein sequence ID" value="AET1Gv20193000.15"/>
    <property type="gene ID" value="AET1Gv20193000"/>
</dbReference>
<evidence type="ECO:0000256" key="1">
    <source>
        <dbReference type="SAM" id="Phobius"/>
    </source>
</evidence>
<organism evidence="2 3">
    <name type="scientific">Aegilops tauschii subsp. strangulata</name>
    <name type="common">Goatgrass</name>
    <dbReference type="NCBI Taxonomy" id="200361"/>
    <lineage>
        <taxon>Eukaryota</taxon>
        <taxon>Viridiplantae</taxon>
        <taxon>Streptophyta</taxon>
        <taxon>Embryophyta</taxon>
        <taxon>Tracheophyta</taxon>
        <taxon>Spermatophyta</taxon>
        <taxon>Magnoliopsida</taxon>
        <taxon>Liliopsida</taxon>
        <taxon>Poales</taxon>
        <taxon>Poaceae</taxon>
        <taxon>BOP clade</taxon>
        <taxon>Pooideae</taxon>
        <taxon>Triticodae</taxon>
        <taxon>Triticeae</taxon>
        <taxon>Triticinae</taxon>
        <taxon>Aegilops</taxon>
    </lineage>
</organism>
<sequence length="116" mass="13431">MQVDDSVRLLGAQVVLIKVHEFFISIIIFQFDLLFSSFSCVSTSIYGTVCQALLLFSLRIFSFLLCYFIFRCSRNLGSIIVVRALVLHETQAPSKYMCVLWILVLLLILIFYLRCY</sequence>
<reference evidence="2" key="5">
    <citation type="journal article" date="2021" name="G3 (Bethesda)">
        <title>Aegilops tauschii genome assembly Aet v5.0 features greater sequence contiguity and improved annotation.</title>
        <authorList>
            <person name="Wang L."/>
            <person name="Zhu T."/>
            <person name="Rodriguez J.C."/>
            <person name="Deal K.R."/>
            <person name="Dubcovsky J."/>
            <person name="McGuire P.E."/>
            <person name="Lux T."/>
            <person name="Spannagl M."/>
            <person name="Mayer K.F.X."/>
            <person name="Baldrich P."/>
            <person name="Meyers B.C."/>
            <person name="Huo N."/>
            <person name="Gu Y.Q."/>
            <person name="Zhou H."/>
            <person name="Devos K.M."/>
            <person name="Bennetzen J.L."/>
            <person name="Unver T."/>
            <person name="Budak H."/>
            <person name="Gulick P.J."/>
            <person name="Galiba G."/>
            <person name="Kalapos B."/>
            <person name="Nelson D.R."/>
            <person name="Li P."/>
            <person name="You F.M."/>
            <person name="Luo M.C."/>
            <person name="Dvorak J."/>
        </authorList>
    </citation>
    <scope>NUCLEOTIDE SEQUENCE [LARGE SCALE GENOMIC DNA]</scope>
    <source>
        <strain evidence="2">cv. AL8/78</strain>
    </source>
</reference>
<feature type="transmembrane region" description="Helical" evidence="1">
    <location>
        <begin position="52"/>
        <end position="70"/>
    </location>
</feature>
<reference evidence="2" key="4">
    <citation type="submission" date="2019-03" db="UniProtKB">
        <authorList>
            <consortium name="EnsemblPlants"/>
        </authorList>
    </citation>
    <scope>IDENTIFICATION</scope>
</reference>
<reference evidence="3" key="2">
    <citation type="journal article" date="2017" name="Nat. Plants">
        <title>The Aegilops tauschii genome reveals multiple impacts of transposons.</title>
        <authorList>
            <person name="Zhao G."/>
            <person name="Zou C."/>
            <person name="Li K."/>
            <person name="Wang K."/>
            <person name="Li T."/>
            <person name="Gao L."/>
            <person name="Zhang X."/>
            <person name="Wang H."/>
            <person name="Yang Z."/>
            <person name="Liu X."/>
            <person name="Jiang W."/>
            <person name="Mao L."/>
            <person name="Kong X."/>
            <person name="Jiao Y."/>
            <person name="Jia J."/>
        </authorList>
    </citation>
    <scope>NUCLEOTIDE SEQUENCE [LARGE SCALE GENOMIC DNA]</scope>
    <source>
        <strain evidence="3">cv. AL8/78</strain>
    </source>
</reference>
<dbReference type="EnsemblPlants" id="AET1Gv20193000.15">
    <property type="protein sequence ID" value="AET1Gv20193000.15"/>
    <property type="gene ID" value="AET1Gv20193000"/>
</dbReference>
<keyword evidence="1" id="KW-1133">Transmembrane helix</keyword>
<name>A0A452XWV0_AEGTS</name>
<feature type="transmembrane region" description="Helical" evidence="1">
    <location>
        <begin position="96"/>
        <end position="113"/>
    </location>
</feature>
<keyword evidence="1" id="KW-0472">Membrane</keyword>